<feature type="region of interest" description="Disordered" evidence="1">
    <location>
        <begin position="65"/>
        <end position="96"/>
    </location>
</feature>
<name>A0A3N4JBW6_9PEZI</name>
<dbReference type="AlphaFoldDB" id="A0A3N4JBW6"/>
<dbReference type="EMBL" id="ML120442">
    <property type="protein sequence ID" value="RPA94171.1"/>
    <property type="molecule type" value="Genomic_DNA"/>
</dbReference>
<accession>A0A3N4JBW6</accession>
<evidence type="ECO:0000313" key="3">
    <source>
        <dbReference type="Proteomes" id="UP000276215"/>
    </source>
</evidence>
<evidence type="ECO:0000256" key="1">
    <source>
        <dbReference type="SAM" id="MobiDB-lite"/>
    </source>
</evidence>
<sequence>MISTALPFPARFEHSVILSRRVTISHQRSPTLKASLPFSSPCRYSIPSIACQPHKRPCSLPLLQPHPSTAPQRQRSATETQKEGIVGMNGKRGGRSPFSLFCHC</sequence>
<evidence type="ECO:0000313" key="2">
    <source>
        <dbReference type="EMBL" id="RPA94171.1"/>
    </source>
</evidence>
<feature type="compositionally biased region" description="Polar residues" evidence="1">
    <location>
        <begin position="66"/>
        <end position="79"/>
    </location>
</feature>
<protein>
    <submittedName>
        <fullName evidence="2">Uncharacterized protein</fullName>
    </submittedName>
</protein>
<gene>
    <name evidence="2" type="ORF">L873DRAFT_1476341</name>
</gene>
<dbReference type="Proteomes" id="UP000276215">
    <property type="component" value="Unassembled WGS sequence"/>
</dbReference>
<organism evidence="2 3">
    <name type="scientific">Choiromyces venosus 120613-1</name>
    <dbReference type="NCBI Taxonomy" id="1336337"/>
    <lineage>
        <taxon>Eukaryota</taxon>
        <taxon>Fungi</taxon>
        <taxon>Dikarya</taxon>
        <taxon>Ascomycota</taxon>
        <taxon>Pezizomycotina</taxon>
        <taxon>Pezizomycetes</taxon>
        <taxon>Pezizales</taxon>
        <taxon>Tuberaceae</taxon>
        <taxon>Choiromyces</taxon>
    </lineage>
</organism>
<reference evidence="2 3" key="1">
    <citation type="journal article" date="2018" name="Nat. Ecol. Evol.">
        <title>Pezizomycetes genomes reveal the molecular basis of ectomycorrhizal truffle lifestyle.</title>
        <authorList>
            <person name="Murat C."/>
            <person name="Payen T."/>
            <person name="Noel B."/>
            <person name="Kuo A."/>
            <person name="Morin E."/>
            <person name="Chen J."/>
            <person name="Kohler A."/>
            <person name="Krizsan K."/>
            <person name="Balestrini R."/>
            <person name="Da Silva C."/>
            <person name="Montanini B."/>
            <person name="Hainaut M."/>
            <person name="Levati E."/>
            <person name="Barry K.W."/>
            <person name="Belfiori B."/>
            <person name="Cichocki N."/>
            <person name="Clum A."/>
            <person name="Dockter R.B."/>
            <person name="Fauchery L."/>
            <person name="Guy J."/>
            <person name="Iotti M."/>
            <person name="Le Tacon F."/>
            <person name="Lindquist E.A."/>
            <person name="Lipzen A."/>
            <person name="Malagnac F."/>
            <person name="Mello A."/>
            <person name="Molinier V."/>
            <person name="Miyauchi S."/>
            <person name="Poulain J."/>
            <person name="Riccioni C."/>
            <person name="Rubini A."/>
            <person name="Sitrit Y."/>
            <person name="Splivallo R."/>
            <person name="Traeger S."/>
            <person name="Wang M."/>
            <person name="Zifcakova L."/>
            <person name="Wipf D."/>
            <person name="Zambonelli A."/>
            <person name="Paolocci F."/>
            <person name="Nowrousian M."/>
            <person name="Ottonello S."/>
            <person name="Baldrian P."/>
            <person name="Spatafora J.W."/>
            <person name="Henrissat B."/>
            <person name="Nagy L.G."/>
            <person name="Aury J.M."/>
            <person name="Wincker P."/>
            <person name="Grigoriev I.V."/>
            <person name="Bonfante P."/>
            <person name="Martin F.M."/>
        </authorList>
    </citation>
    <scope>NUCLEOTIDE SEQUENCE [LARGE SCALE GENOMIC DNA]</scope>
    <source>
        <strain evidence="2 3">120613-1</strain>
    </source>
</reference>
<proteinExistence type="predicted"/>
<keyword evidence="3" id="KW-1185">Reference proteome</keyword>